<comment type="caution">
    <text evidence="10">The sequence shown here is derived from an EMBL/GenBank/DDBJ whole genome shotgun (WGS) entry which is preliminary data.</text>
</comment>
<dbReference type="Pfam" id="PF00931">
    <property type="entry name" value="NB-ARC"/>
    <property type="match status" value="1"/>
</dbReference>
<keyword evidence="1" id="KW-0433">Leucine-rich repeat</keyword>
<evidence type="ECO:0000313" key="10">
    <source>
        <dbReference type="EMBL" id="KAK9138966.1"/>
    </source>
</evidence>
<keyword evidence="5" id="KW-0067">ATP-binding</keyword>
<evidence type="ECO:0000259" key="7">
    <source>
        <dbReference type="Pfam" id="PF18052"/>
    </source>
</evidence>
<evidence type="ECO:0000259" key="9">
    <source>
        <dbReference type="Pfam" id="PF25019"/>
    </source>
</evidence>
<name>A0AAP0JRL1_9MAGN</name>
<gene>
    <name evidence="10" type="ORF">Sjap_009560</name>
</gene>
<keyword evidence="4" id="KW-0611">Plant defense</keyword>
<feature type="domain" description="R13L1/DRL21-like LRR repeat region" evidence="9">
    <location>
        <begin position="1184"/>
        <end position="1250"/>
    </location>
</feature>
<dbReference type="GO" id="GO:0051707">
    <property type="term" value="P:response to other organism"/>
    <property type="evidence" value="ECO:0007669"/>
    <property type="project" value="UniProtKB-ARBA"/>
</dbReference>
<dbReference type="Pfam" id="PF18052">
    <property type="entry name" value="Rx_N"/>
    <property type="match status" value="1"/>
</dbReference>
<dbReference type="InterPro" id="IPR058922">
    <property type="entry name" value="WHD_DRP"/>
</dbReference>
<keyword evidence="3" id="KW-0547">Nucleotide-binding</keyword>
<dbReference type="PANTHER" id="PTHR36766:SF70">
    <property type="entry name" value="DISEASE RESISTANCE PROTEIN RGA4"/>
    <property type="match status" value="1"/>
</dbReference>
<dbReference type="InterPro" id="IPR036388">
    <property type="entry name" value="WH-like_DNA-bd_sf"/>
</dbReference>
<dbReference type="InterPro" id="IPR042197">
    <property type="entry name" value="Apaf_helical"/>
</dbReference>
<evidence type="ECO:0000256" key="1">
    <source>
        <dbReference type="ARBA" id="ARBA00022614"/>
    </source>
</evidence>
<dbReference type="Gene3D" id="1.20.5.4130">
    <property type="match status" value="1"/>
</dbReference>
<accession>A0AAP0JRL1</accession>
<dbReference type="InterPro" id="IPR041118">
    <property type="entry name" value="Rx_N"/>
</dbReference>
<feature type="domain" description="NB-ARC" evidence="6">
    <location>
        <begin position="192"/>
        <end position="347"/>
    </location>
</feature>
<evidence type="ECO:0000256" key="5">
    <source>
        <dbReference type="ARBA" id="ARBA00022840"/>
    </source>
</evidence>
<dbReference type="InterPro" id="IPR056789">
    <property type="entry name" value="LRR_R13L1-DRL21"/>
</dbReference>
<evidence type="ECO:0000313" key="11">
    <source>
        <dbReference type="Proteomes" id="UP001417504"/>
    </source>
</evidence>
<feature type="domain" description="R13L1/DRL21-like LRR repeat region" evidence="9">
    <location>
        <begin position="688"/>
        <end position="814"/>
    </location>
</feature>
<dbReference type="Gene3D" id="1.10.8.430">
    <property type="entry name" value="Helical domain of apoptotic protease-activating factors"/>
    <property type="match status" value="1"/>
</dbReference>
<organism evidence="10 11">
    <name type="scientific">Stephania japonica</name>
    <dbReference type="NCBI Taxonomy" id="461633"/>
    <lineage>
        <taxon>Eukaryota</taxon>
        <taxon>Viridiplantae</taxon>
        <taxon>Streptophyta</taxon>
        <taxon>Embryophyta</taxon>
        <taxon>Tracheophyta</taxon>
        <taxon>Spermatophyta</taxon>
        <taxon>Magnoliopsida</taxon>
        <taxon>Ranunculales</taxon>
        <taxon>Menispermaceae</taxon>
        <taxon>Menispermoideae</taxon>
        <taxon>Cissampelideae</taxon>
        <taxon>Stephania</taxon>
    </lineage>
</organism>
<evidence type="ECO:0000256" key="2">
    <source>
        <dbReference type="ARBA" id="ARBA00022737"/>
    </source>
</evidence>
<dbReference type="Proteomes" id="UP001417504">
    <property type="component" value="Unassembled WGS sequence"/>
</dbReference>
<keyword evidence="11" id="KW-1185">Reference proteome</keyword>
<dbReference type="SUPFAM" id="SSF52058">
    <property type="entry name" value="L domain-like"/>
    <property type="match status" value="2"/>
</dbReference>
<keyword evidence="2" id="KW-0677">Repeat</keyword>
<dbReference type="Gene3D" id="3.80.10.10">
    <property type="entry name" value="Ribonuclease Inhibitor"/>
    <property type="match status" value="4"/>
</dbReference>
<dbReference type="InterPro" id="IPR002182">
    <property type="entry name" value="NB-ARC"/>
</dbReference>
<dbReference type="GO" id="GO:0043531">
    <property type="term" value="F:ADP binding"/>
    <property type="evidence" value="ECO:0007669"/>
    <property type="project" value="InterPro"/>
</dbReference>
<dbReference type="FunFam" id="1.10.10.10:FF:000322">
    <property type="entry name" value="Probable disease resistance protein At1g63360"/>
    <property type="match status" value="1"/>
</dbReference>
<dbReference type="SUPFAM" id="SSF52540">
    <property type="entry name" value="P-loop containing nucleoside triphosphate hydrolases"/>
    <property type="match status" value="1"/>
</dbReference>
<dbReference type="Pfam" id="PF25019">
    <property type="entry name" value="LRR_R13L1-DRL21"/>
    <property type="match status" value="2"/>
</dbReference>
<dbReference type="Gene3D" id="3.40.50.300">
    <property type="entry name" value="P-loop containing nucleotide triphosphate hydrolases"/>
    <property type="match status" value="1"/>
</dbReference>
<reference evidence="10 11" key="1">
    <citation type="submission" date="2024-01" db="EMBL/GenBank/DDBJ databases">
        <title>Genome assemblies of Stephania.</title>
        <authorList>
            <person name="Yang L."/>
        </authorList>
    </citation>
    <scope>NUCLEOTIDE SEQUENCE [LARGE SCALE GENOMIC DNA]</scope>
    <source>
        <strain evidence="10">QJT</strain>
        <tissue evidence="10">Leaf</tissue>
    </source>
</reference>
<evidence type="ECO:0000256" key="4">
    <source>
        <dbReference type="ARBA" id="ARBA00022821"/>
    </source>
</evidence>
<dbReference type="PRINTS" id="PR00364">
    <property type="entry name" value="DISEASERSIST"/>
</dbReference>
<dbReference type="GO" id="GO:0006952">
    <property type="term" value="P:defense response"/>
    <property type="evidence" value="ECO:0007669"/>
    <property type="project" value="UniProtKB-KW"/>
</dbReference>
<sequence>MAEQLLTGGAEHILNILIDKAVDEIGLIWGVNKDIANLKTLANEIQTVLRDAENKQESNAAVLLWLKELKDVAFFADDVLDEINFDALRRRIEVRDRIWNKVLSFFTIYNRISFRLRIGHRIREVNRRLGEIERGKERFRFVVRSGDVRLGLDRETSSFVDDSKVFGRDDDRSRVIEMLNGGNGGDGDDNVVSVVAIVGLGGLGKTTLAQLVYNDVRIDGHFSLKIWVCVSDEFDKRKLFEKMVEAVLSKKCEVSTLDTMQTIIRDKIDGKKFLVVLDDMWWDEIRFSEMWDALVVLLKCGARGSKVMVTTRSGEVASFVEGEFPAYHLQTLSDDDCWRLFECRAFSEGGAKRTQALEDIGREIVKKCAGVPLPVKTLGSLMHAKKAENEWLAVKSSEIWNIADVDKKIISVLKLSYDNLGPPLKRCFLYCSIFYHDFTIRRKMLVQLWMAEGLLVSPTGGKMMEDIGNEYFNTLCANSLFQDISKDKFGEVESCKMHDLVHDLAQAIAGTECSVVKADKMPEHASEIRYMSYDSGRTKKFSERMYDARKLRTLFTYNIYEVGKDISDNKFLKFKSLRVLDLGFTGIKELPSSIYKLKHLRFLDLSMTDIKELPKSITRLYNLQTLILKDCKKLMQLPKGLGKLINLRHLEIDLSGEWSEIPKGIGQLTDLQTLPLFLVKGKDDGCAITELGNLNLLRGMLSIYQLENVKGMADAMGANLKAKKGIHSLGLEWGRDDDNNINNDLVVLDALQPNPTLKELWIRGFDGTRFPKWINAGARLGALVEISFYSCNKCEYLPSFGKLPSLKKLYISGMRNLKRFGGACYNSTGNSSIQVLEEETEETEEAGSAVTTVAYPSLESLLLGKLPNLEEWLELKLNSFPCLDSLYIDNCPKLRMLPSSFPLLKNLEFSSKSSDAAIASIMTSLDILSCLFAEGFSNLQFLPEEVLRRNKFLHTFNLKNCPIFEGFVPEESNCNNNEEVGLIPQPAVTLYELTALEVLNITECPKLSMLPIALPSLKALGITKSNHMLVELLTERLASLTYLWVEDIPRLSSLPRDLLCNNKLLDYLAIVNCPQLEDDFLPNDEEEQQVFTSLTKFVVRGCHSLNSINLQGFKSLRHLEIKNCSGLKSVPKDLPSLPLLEHLKIGQILEELDYLPFPNVADHDFVSLHKLGIVGSPKLKSLPQQLQHVTALRNLTIDNFDSLAALPDWFCELKSLKELFIWNCKNLVHFPAKEFMRGLTSLKLLEIKNCPLLKEMWSSERCNEELSWVVTNIHTVRIDGCLIQDLS</sequence>
<dbReference type="EMBL" id="JBBNAE010000003">
    <property type="protein sequence ID" value="KAK9138966.1"/>
    <property type="molecule type" value="Genomic_DNA"/>
</dbReference>
<dbReference type="InterPro" id="IPR027417">
    <property type="entry name" value="P-loop_NTPase"/>
</dbReference>
<evidence type="ECO:0000259" key="6">
    <source>
        <dbReference type="Pfam" id="PF00931"/>
    </source>
</evidence>
<dbReference type="PANTHER" id="PTHR36766">
    <property type="entry name" value="PLANT BROAD-SPECTRUM MILDEW RESISTANCE PROTEIN RPW8"/>
    <property type="match status" value="1"/>
</dbReference>
<dbReference type="InterPro" id="IPR032675">
    <property type="entry name" value="LRR_dom_sf"/>
</dbReference>
<dbReference type="Pfam" id="PF23559">
    <property type="entry name" value="WHD_DRP"/>
    <property type="match status" value="1"/>
</dbReference>
<protein>
    <submittedName>
        <fullName evidence="10">Uncharacterized protein</fullName>
    </submittedName>
</protein>
<evidence type="ECO:0000256" key="3">
    <source>
        <dbReference type="ARBA" id="ARBA00022741"/>
    </source>
</evidence>
<evidence type="ECO:0000259" key="8">
    <source>
        <dbReference type="Pfam" id="PF23559"/>
    </source>
</evidence>
<feature type="domain" description="Disease resistance protein winged helix" evidence="8">
    <location>
        <begin position="433"/>
        <end position="505"/>
    </location>
</feature>
<dbReference type="Gene3D" id="1.10.10.10">
    <property type="entry name" value="Winged helix-like DNA-binding domain superfamily/Winged helix DNA-binding domain"/>
    <property type="match status" value="1"/>
</dbReference>
<feature type="domain" description="Disease resistance N-terminal" evidence="7">
    <location>
        <begin position="13"/>
        <end position="94"/>
    </location>
</feature>
<proteinExistence type="predicted"/>
<dbReference type="GO" id="GO:0005524">
    <property type="term" value="F:ATP binding"/>
    <property type="evidence" value="ECO:0007669"/>
    <property type="project" value="UniProtKB-KW"/>
</dbReference>